<accession>A0A0D6DYV3</accession>
<dbReference type="PANTHER" id="PTHR41328:SF2">
    <property type="entry name" value="TERMINASE SMALL SUBUNIT"/>
    <property type="match status" value="1"/>
</dbReference>
<evidence type="ECO:0000313" key="3">
    <source>
        <dbReference type="EMBL" id="CEN29149.1"/>
    </source>
</evidence>
<evidence type="ECO:0000256" key="2">
    <source>
        <dbReference type="ARBA" id="ARBA00023219"/>
    </source>
</evidence>
<evidence type="ECO:0000256" key="1">
    <source>
        <dbReference type="ARBA" id="ARBA00022612"/>
    </source>
</evidence>
<dbReference type="Proteomes" id="UP000033166">
    <property type="component" value="Chromosome I"/>
</dbReference>
<dbReference type="AlphaFoldDB" id="A0A0D6DYV3"/>
<dbReference type="KEGG" id="lpk:LACPI_1949"/>
<dbReference type="RefSeq" id="WP_047916156.1">
    <property type="nucleotide sequence ID" value="NZ_LN774769.1"/>
</dbReference>
<dbReference type="Gene3D" id="1.10.10.1400">
    <property type="entry name" value="Terminase, small subunit, N-terminal DNA-binding domain, HTH motif"/>
    <property type="match status" value="1"/>
</dbReference>
<dbReference type="InterPro" id="IPR052404">
    <property type="entry name" value="SPP1-like_terminase"/>
</dbReference>
<organism evidence="3 4">
    <name type="scientific">Pseudolactococcus piscium MKFS47</name>
    <dbReference type="NCBI Taxonomy" id="297352"/>
    <lineage>
        <taxon>Bacteria</taxon>
        <taxon>Bacillati</taxon>
        <taxon>Bacillota</taxon>
        <taxon>Bacilli</taxon>
        <taxon>Lactobacillales</taxon>
        <taxon>Streptococcaceae</taxon>
        <taxon>Pseudolactococcus</taxon>
    </lineage>
</organism>
<proteinExistence type="predicted"/>
<dbReference type="EMBL" id="LN774769">
    <property type="protein sequence ID" value="CEN29149.1"/>
    <property type="molecule type" value="Genomic_DNA"/>
</dbReference>
<keyword evidence="2" id="KW-0231">Viral genome packaging</keyword>
<name>A0A0D6DYV3_9LACT</name>
<dbReference type="InterPro" id="IPR038713">
    <property type="entry name" value="Terminase_Gp1_N_sf"/>
</dbReference>
<dbReference type="InterPro" id="IPR005335">
    <property type="entry name" value="Terminase_ssu"/>
</dbReference>
<reference evidence="4" key="1">
    <citation type="submission" date="2015-01" db="EMBL/GenBank/DDBJ databases">
        <authorList>
            <person name="Andreevskaya M."/>
        </authorList>
    </citation>
    <scope>NUCLEOTIDE SEQUENCE [LARGE SCALE GENOMIC DNA]</scope>
    <source>
        <strain evidence="4">MKFS47</strain>
    </source>
</reference>
<dbReference type="PANTHER" id="PTHR41328">
    <property type="entry name" value="TERMINASE SMALL SUBUNIT-RELATED"/>
    <property type="match status" value="1"/>
</dbReference>
<sequence length="140" mass="15876">MNTKQEMFVNEYLIDYNATQAAIRAGYSERTARSIGQQLLTKLDIKKAIKEQREKIQNDNIATAKDVEEFLSLAMNDEIEEEQVLMSPNGEVCRIVKKLSGKDRIKAAELMGKRHALFTDKQDITLEQVPVFEDDIGASP</sequence>
<dbReference type="Pfam" id="PF03592">
    <property type="entry name" value="Terminase_2"/>
    <property type="match status" value="1"/>
</dbReference>
<keyword evidence="1" id="KW-1188">Viral release from host cell</keyword>
<gene>
    <name evidence="3" type="ORF">LACPI_1949</name>
</gene>
<dbReference type="GO" id="GO:0051276">
    <property type="term" value="P:chromosome organization"/>
    <property type="evidence" value="ECO:0007669"/>
    <property type="project" value="InterPro"/>
</dbReference>
<evidence type="ECO:0000313" key="4">
    <source>
        <dbReference type="Proteomes" id="UP000033166"/>
    </source>
</evidence>
<protein>
    <submittedName>
        <fullName evidence="3">Phage terminase small subunit</fullName>
    </submittedName>
</protein>
<dbReference type="Gene3D" id="6.10.140.2160">
    <property type="match status" value="1"/>
</dbReference>
<dbReference type="HOGENOM" id="CLU_064914_5_1_9"/>